<dbReference type="InterPro" id="IPR036890">
    <property type="entry name" value="HATPase_C_sf"/>
</dbReference>
<protein>
    <submittedName>
        <fullName evidence="3">Histidine kinase</fullName>
    </submittedName>
</protein>
<reference evidence="3 4" key="1">
    <citation type="submission" date="2019-03" db="EMBL/GenBank/DDBJ databases">
        <title>Genomic Encyclopedia of Archaeal and Bacterial Type Strains, Phase II (KMG-II): from individual species to whole genera.</title>
        <authorList>
            <person name="Goeker M."/>
        </authorList>
    </citation>
    <scope>NUCLEOTIDE SEQUENCE [LARGE SCALE GENOMIC DNA]</scope>
    <source>
        <strain evidence="3 4">DSM 19035</strain>
    </source>
</reference>
<keyword evidence="3" id="KW-0418">Kinase</keyword>
<evidence type="ECO:0000313" key="4">
    <source>
        <dbReference type="Proteomes" id="UP000295620"/>
    </source>
</evidence>
<dbReference type="PROSITE" id="PS51257">
    <property type="entry name" value="PROKAR_LIPOPROTEIN"/>
    <property type="match status" value="1"/>
</dbReference>
<dbReference type="Gene3D" id="1.25.40.10">
    <property type="entry name" value="Tetratricopeptide repeat domain"/>
    <property type="match status" value="1"/>
</dbReference>
<dbReference type="InterPro" id="IPR011990">
    <property type="entry name" value="TPR-like_helical_dom_sf"/>
</dbReference>
<dbReference type="SUPFAM" id="SSF48452">
    <property type="entry name" value="TPR-like"/>
    <property type="match status" value="1"/>
</dbReference>
<keyword evidence="1" id="KW-0472">Membrane</keyword>
<comment type="caution">
    <text evidence="3">The sequence shown here is derived from an EMBL/GenBank/DDBJ whole genome shotgun (WGS) entry which is preliminary data.</text>
</comment>
<dbReference type="PANTHER" id="PTHR34220:SF7">
    <property type="entry name" value="SENSOR HISTIDINE KINASE YPDA"/>
    <property type="match status" value="1"/>
</dbReference>
<dbReference type="GO" id="GO:0016020">
    <property type="term" value="C:membrane"/>
    <property type="evidence" value="ECO:0007669"/>
    <property type="project" value="InterPro"/>
</dbReference>
<name>A0A4R6SV31_9SPHI</name>
<keyword evidence="1" id="KW-0812">Transmembrane</keyword>
<keyword evidence="4" id="KW-1185">Reference proteome</keyword>
<dbReference type="Gene3D" id="3.30.565.10">
    <property type="entry name" value="Histidine kinase-like ATPase, C-terminal domain"/>
    <property type="match status" value="1"/>
</dbReference>
<dbReference type="EMBL" id="SNYC01000005">
    <property type="protein sequence ID" value="TDQ08299.1"/>
    <property type="molecule type" value="Genomic_DNA"/>
</dbReference>
<keyword evidence="1" id="KW-1133">Transmembrane helix</keyword>
<organism evidence="3 4">
    <name type="scientific">Pedobacter metabolipauper</name>
    <dbReference type="NCBI Taxonomy" id="425513"/>
    <lineage>
        <taxon>Bacteria</taxon>
        <taxon>Pseudomonadati</taxon>
        <taxon>Bacteroidota</taxon>
        <taxon>Sphingobacteriia</taxon>
        <taxon>Sphingobacteriales</taxon>
        <taxon>Sphingobacteriaceae</taxon>
        <taxon>Pedobacter</taxon>
    </lineage>
</organism>
<dbReference type="InterPro" id="IPR010559">
    <property type="entry name" value="Sig_transdc_His_kin_internal"/>
</dbReference>
<dbReference type="InterPro" id="IPR050640">
    <property type="entry name" value="Bact_2-comp_sensor_kinase"/>
</dbReference>
<accession>A0A4R6SV31</accession>
<gene>
    <name evidence="3" type="ORF">ATK78_2808</name>
</gene>
<evidence type="ECO:0000259" key="2">
    <source>
        <dbReference type="Pfam" id="PF06580"/>
    </source>
</evidence>
<evidence type="ECO:0000256" key="1">
    <source>
        <dbReference type="SAM" id="Phobius"/>
    </source>
</evidence>
<dbReference type="OrthoDB" id="6190788at2"/>
<dbReference type="GO" id="GO:0000155">
    <property type="term" value="F:phosphorelay sensor kinase activity"/>
    <property type="evidence" value="ECO:0007669"/>
    <property type="project" value="InterPro"/>
</dbReference>
<sequence>MRGAFLYVLILLCCCTWYGCKEKVQKNKSGNTEAMLLVLQQALEKQRQNPDLDSKLAFWSNQLSNPKFSADSVLLSKIHYNIAGVFYAMSKLDSIKNHMQIAWLLMENKAGFEEEKIQLYSGLGNVAHLEQKLHQENYYYNRAAQMLTADTSIKLTAKQKINIYFSAAQSCTQLRQFENAFMLNRKAIALLPDLEDNPKDSFRAYSQMAWCYSASGENADSLHHYIKKMEKISVDHPDDEKKRFVYDRKASYFIQRELTDSALIYSRKRLAMDLADAEDLGPLAASVKTGNLYVSYIDLAGVFIELKQLDSAKYYLERGQDFAKKYAGSIDDESLILYEQNRLSYFFAIKNYAEAEKEQNILSQRTRFLYETENARAIAEMGALFQLQAKDKSINHLNETVLLSETKLQRNRLWLAVTMLAFLLAITVALLLYFIQRQRKLKAETEKAQLEQRLLRTQMEPHFIFNTLSALQSFIRFNDNVKALKYLHQFGRLLRSSLESSRESLVKLSDEIDTLNNYLSLQQMRYDDGFTYQIHVDEEQDIESICLPPMLIQPFVENAILHGIDPNGKKGIITVNFDVRQEILLVTIKDNGKGPSTVVKPASHKSLSTTITKERLAILAKEHGSSAGIDIKIDENKGTVVVISIPIKEASNFSNNK</sequence>
<proteinExistence type="predicted"/>
<dbReference type="RefSeq" id="WP_133576684.1">
    <property type="nucleotide sequence ID" value="NZ_SNYC01000005.1"/>
</dbReference>
<dbReference type="PANTHER" id="PTHR34220">
    <property type="entry name" value="SENSOR HISTIDINE KINASE YPDA"/>
    <property type="match status" value="1"/>
</dbReference>
<evidence type="ECO:0000313" key="3">
    <source>
        <dbReference type="EMBL" id="TDQ08299.1"/>
    </source>
</evidence>
<keyword evidence="3" id="KW-0808">Transferase</keyword>
<dbReference type="Pfam" id="PF06580">
    <property type="entry name" value="His_kinase"/>
    <property type="match status" value="1"/>
</dbReference>
<dbReference type="SUPFAM" id="SSF55874">
    <property type="entry name" value="ATPase domain of HSP90 chaperone/DNA topoisomerase II/histidine kinase"/>
    <property type="match status" value="1"/>
</dbReference>
<feature type="domain" description="Signal transduction histidine kinase internal region" evidence="2">
    <location>
        <begin position="451"/>
        <end position="528"/>
    </location>
</feature>
<dbReference type="Proteomes" id="UP000295620">
    <property type="component" value="Unassembled WGS sequence"/>
</dbReference>
<feature type="transmembrane region" description="Helical" evidence="1">
    <location>
        <begin position="413"/>
        <end position="435"/>
    </location>
</feature>
<dbReference type="AlphaFoldDB" id="A0A4R6SV31"/>